<evidence type="ECO:0000313" key="1">
    <source>
        <dbReference type="EMBL" id="KAE9346819.1"/>
    </source>
</evidence>
<dbReference type="EMBL" id="QXFY01000357">
    <property type="protein sequence ID" value="KAE9346819.1"/>
    <property type="molecule type" value="Genomic_DNA"/>
</dbReference>
<organism evidence="1 2">
    <name type="scientific">Phytophthora fragariae</name>
    <dbReference type="NCBI Taxonomy" id="53985"/>
    <lineage>
        <taxon>Eukaryota</taxon>
        <taxon>Sar</taxon>
        <taxon>Stramenopiles</taxon>
        <taxon>Oomycota</taxon>
        <taxon>Peronosporomycetes</taxon>
        <taxon>Peronosporales</taxon>
        <taxon>Peronosporaceae</taxon>
        <taxon>Phytophthora</taxon>
    </lineage>
</organism>
<protein>
    <submittedName>
        <fullName evidence="1">Uncharacterized protein</fullName>
    </submittedName>
</protein>
<evidence type="ECO:0000313" key="2">
    <source>
        <dbReference type="Proteomes" id="UP000486351"/>
    </source>
</evidence>
<accession>A0A6G0S252</accession>
<sequence>MGVIAGLVCILLCTLYIIQPTRFFKKMSVIKGCSFAYTVRLTGLGAFSKSGKGAHCHHCGHVSFHKRDLDLGRTGPTRLHPS</sequence>
<gene>
    <name evidence="1" type="ORF">PF008_g8100</name>
</gene>
<reference evidence="1 2" key="1">
    <citation type="submission" date="2018-09" db="EMBL/GenBank/DDBJ databases">
        <title>Genomic investigation of the strawberry pathogen Phytophthora fragariae indicates pathogenicity is determined by transcriptional variation in three key races.</title>
        <authorList>
            <person name="Adams T.M."/>
            <person name="Armitage A.D."/>
            <person name="Sobczyk M.K."/>
            <person name="Bates H.J."/>
            <person name="Dunwell J.M."/>
            <person name="Nellist C.F."/>
            <person name="Harrison R.J."/>
        </authorList>
    </citation>
    <scope>NUCLEOTIDE SEQUENCE [LARGE SCALE GENOMIC DNA]</scope>
    <source>
        <strain evidence="1 2">NOV-77</strain>
    </source>
</reference>
<comment type="caution">
    <text evidence="1">The sequence shown here is derived from an EMBL/GenBank/DDBJ whole genome shotgun (WGS) entry which is preliminary data.</text>
</comment>
<dbReference type="Proteomes" id="UP000486351">
    <property type="component" value="Unassembled WGS sequence"/>
</dbReference>
<name>A0A6G0S252_9STRA</name>
<proteinExistence type="predicted"/>
<dbReference type="AlphaFoldDB" id="A0A6G0S252"/>